<feature type="transmembrane region" description="Helical" evidence="6">
    <location>
        <begin position="159"/>
        <end position="179"/>
    </location>
</feature>
<keyword evidence="3 6" id="KW-0812">Transmembrane</keyword>
<organism evidence="7 8">
    <name type="scientific">Rossellomorea vietnamensis</name>
    <dbReference type="NCBI Taxonomy" id="218284"/>
    <lineage>
        <taxon>Bacteria</taxon>
        <taxon>Bacillati</taxon>
        <taxon>Bacillota</taxon>
        <taxon>Bacilli</taxon>
        <taxon>Bacillales</taxon>
        <taxon>Bacillaceae</taxon>
        <taxon>Rossellomorea</taxon>
    </lineage>
</organism>
<evidence type="ECO:0000256" key="6">
    <source>
        <dbReference type="SAM" id="Phobius"/>
    </source>
</evidence>
<evidence type="ECO:0000256" key="4">
    <source>
        <dbReference type="ARBA" id="ARBA00022989"/>
    </source>
</evidence>
<sequence>MMKWSLPLLIGVMSVLYLFIPSDPLPVKVIFKLIPMFLIIVFAFRQLSSNPAPALRFILFGLFFCTLGDALIAVSFIAGLGAFLVGHLFYLCGFIALSRMNKWRLAAALPIALYSFIVGQQLISALRTDGDTSLVIPVIAYMLVISMMALSAILTGNKWAIAGSLLFVLSDSILSWNMFVSEIPFSAVFIMTTYYSAQFLIAHSLSSLQKPKETIV</sequence>
<dbReference type="RefSeq" id="WP_159361454.1">
    <property type="nucleotide sequence ID" value="NZ_CP047394.1"/>
</dbReference>
<protein>
    <submittedName>
        <fullName evidence="7">Lysoplasmalogenase</fullName>
    </submittedName>
</protein>
<dbReference type="Proteomes" id="UP000465062">
    <property type="component" value="Chromosome"/>
</dbReference>
<dbReference type="GO" id="GO:0016787">
    <property type="term" value="F:hydrolase activity"/>
    <property type="evidence" value="ECO:0007669"/>
    <property type="project" value="TreeGrafter"/>
</dbReference>
<feature type="transmembrane region" description="Helical" evidence="6">
    <location>
        <begin position="103"/>
        <end position="123"/>
    </location>
</feature>
<gene>
    <name evidence="7" type="ORF">FHE72_05150</name>
</gene>
<keyword evidence="4 6" id="KW-1133">Transmembrane helix</keyword>
<evidence type="ECO:0000256" key="2">
    <source>
        <dbReference type="ARBA" id="ARBA00007375"/>
    </source>
</evidence>
<evidence type="ECO:0000256" key="5">
    <source>
        <dbReference type="ARBA" id="ARBA00023136"/>
    </source>
</evidence>
<feature type="transmembrane region" description="Helical" evidence="6">
    <location>
        <begin position="29"/>
        <end position="46"/>
    </location>
</feature>
<feature type="transmembrane region" description="Helical" evidence="6">
    <location>
        <begin position="6"/>
        <end position="22"/>
    </location>
</feature>
<dbReference type="InterPro" id="IPR012506">
    <property type="entry name" value="TMEM86B-like"/>
</dbReference>
<evidence type="ECO:0000256" key="3">
    <source>
        <dbReference type="ARBA" id="ARBA00022692"/>
    </source>
</evidence>
<dbReference type="PANTHER" id="PTHR31885:SF6">
    <property type="entry name" value="GH04784P"/>
    <property type="match status" value="1"/>
</dbReference>
<evidence type="ECO:0000313" key="8">
    <source>
        <dbReference type="Proteomes" id="UP000465062"/>
    </source>
</evidence>
<dbReference type="AlphaFoldDB" id="A0A6I6UCL8"/>
<evidence type="ECO:0000313" key="7">
    <source>
        <dbReference type="EMBL" id="QHE60495.1"/>
    </source>
</evidence>
<dbReference type="KEGG" id="bvq:FHE72_05150"/>
<accession>A0A6I6UCL8</accession>
<comment type="similarity">
    <text evidence="2">Belongs to the TMEM86 family.</text>
</comment>
<evidence type="ECO:0000256" key="1">
    <source>
        <dbReference type="ARBA" id="ARBA00004141"/>
    </source>
</evidence>
<dbReference type="PANTHER" id="PTHR31885">
    <property type="entry name" value="GH04784P"/>
    <property type="match status" value="1"/>
</dbReference>
<dbReference type="EMBL" id="CP047394">
    <property type="protein sequence ID" value="QHE60495.1"/>
    <property type="molecule type" value="Genomic_DNA"/>
</dbReference>
<proteinExistence type="inferred from homology"/>
<feature type="transmembrane region" description="Helical" evidence="6">
    <location>
        <begin position="135"/>
        <end position="154"/>
    </location>
</feature>
<feature type="transmembrane region" description="Helical" evidence="6">
    <location>
        <begin position="58"/>
        <end position="91"/>
    </location>
</feature>
<dbReference type="Pfam" id="PF07947">
    <property type="entry name" value="YhhN"/>
    <property type="match status" value="1"/>
</dbReference>
<dbReference type="GO" id="GO:0016020">
    <property type="term" value="C:membrane"/>
    <property type="evidence" value="ECO:0007669"/>
    <property type="project" value="UniProtKB-SubCell"/>
</dbReference>
<keyword evidence="5 6" id="KW-0472">Membrane</keyword>
<reference evidence="7 8" key="1">
    <citation type="submission" date="2019-06" db="EMBL/GenBank/DDBJ databases">
        <title>An operon consisting of a P-type ATPase gene and a transcriptional regular gene given the different cadmium resistance in Bacillus vietamensis 151-6 and Bacillus marisflavi 151-25.</title>
        <authorList>
            <person name="Yu X."/>
        </authorList>
    </citation>
    <scope>NUCLEOTIDE SEQUENCE [LARGE SCALE GENOMIC DNA]</scope>
    <source>
        <strain evidence="7 8">151-6</strain>
    </source>
</reference>
<name>A0A6I6UCL8_9BACI</name>
<feature type="transmembrane region" description="Helical" evidence="6">
    <location>
        <begin position="185"/>
        <end position="202"/>
    </location>
</feature>
<comment type="subcellular location">
    <subcellularLocation>
        <location evidence="1">Membrane</location>
        <topology evidence="1">Multi-pass membrane protein</topology>
    </subcellularLocation>
</comment>